<evidence type="ECO:0000313" key="2">
    <source>
        <dbReference type="EMBL" id="RGB82456.1"/>
    </source>
</evidence>
<dbReference type="PANTHER" id="PTHR34825">
    <property type="entry name" value="CONSERVED PROTEIN, WITH A WEAK D-GALACTARATE DEHYDRATASE/ALTRONATE HYDROLASE DOMAIN"/>
    <property type="match status" value="1"/>
</dbReference>
<evidence type="ECO:0000259" key="1">
    <source>
        <dbReference type="Pfam" id="PF09820"/>
    </source>
</evidence>
<dbReference type="InterPro" id="IPR027417">
    <property type="entry name" value="P-loop_NTPase"/>
</dbReference>
<dbReference type="Pfam" id="PF08011">
    <property type="entry name" value="PDDEXK_9"/>
    <property type="match status" value="1"/>
</dbReference>
<reference evidence="4 5" key="1">
    <citation type="submission" date="2018-08" db="EMBL/GenBank/DDBJ databases">
        <title>A genome reference for cultivated species of the human gut microbiota.</title>
        <authorList>
            <person name="Zou Y."/>
            <person name="Xue W."/>
            <person name="Luo G."/>
        </authorList>
    </citation>
    <scope>NUCLEOTIDE SEQUENCE [LARGE SCALE GENOMIC DNA]</scope>
    <source>
        <strain evidence="2 4">AF45-17</strain>
        <strain evidence="3 5">AM28-39</strain>
    </source>
</reference>
<gene>
    <name evidence="2" type="ORF">DW070_00510</name>
    <name evidence="3" type="ORF">DW747_11110</name>
</gene>
<evidence type="ECO:0000313" key="3">
    <source>
        <dbReference type="EMBL" id="RGC45890.1"/>
    </source>
</evidence>
<dbReference type="EMBL" id="QVFD01000010">
    <property type="protein sequence ID" value="RGC45890.1"/>
    <property type="molecule type" value="Genomic_DNA"/>
</dbReference>
<dbReference type="Proteomes" id="UP000260773">
    <property type="component" value="Unassembled WGS sequence"/>
</dbReference>
<proteinExistence type="predicted"/>
<dbReference type="InterPro" id="IPR018631">
    <property type="entry name" value="AAA-ATPase-like_dom"/>
</dbReference>
<evidence type="ECO:0000313" key="5">
    <source>
        <dbReference type="Proteomes" id="UP000261231"/>
    </source>
</evidence>
<protein>
    <recommendedName>
        <fullName evidence="1">AAA-ATPase-like domain-containing protein</fullName>
    </recommendedName>
</protein>
<dbReference type="RefSeq" id="WP_117526518.1">
    <property type="nucleotide sequence ID" value="NZ_JAMXUZ010000001.1"/>
</dbReference>
<keyword evidence="5" id="KW-1185">Reference proteome</keyword>
<accession>A0A3E2TTC0</accession>
<dbReference type="SUPFAM" id="SSF52540">
    <property type="entry name" value="P-loop containing nucleoside triphosphate hydrolases"/>
    <property type="match status" value="1"/>
</dbReference>
<organism evidence="2 4">
    <name type="scientific">Coprococcus catus</name>
    <dbReference type="NCBI Taxonomy" id="116085"/>
    <lineage>
        <taxon>Bacteria</taxon>
        <taxon>Bacillati</taxon>
        <taxon>Bacillota</taxon>
        <taxon>Clostridia</taxon>
        <taxon>Lachnospirales</taxon>
        <taxon>Lachnospiraceae</taxon>
        <taxon>Coprococcus</taxon>
    </lineage>
</organism>
<dbReference type="Pfam" id="PF09820">
    <property type="entry name" value="AAA-ATPase_like"/>
    <property type="match status" value="1"/>
</dbReference>
<feature type="domain" description="AAA-ATPase-like" evidence="1">
    <location>
        <begin position="8"/>
        <end position="231"/>
    </location>
</feature>
<dbReference type="Proteomes" id="UP000261231">
    <property type="component" value="Unassembled WGS sequence"/>
</dbReference>
<dbReference type="EMBL" id="QVEP01000001">
    <property type="protein sequence ID" value="RGB82456.1"/>
    <property type="molecule type" value="Genomic_DNA"/>
</dbReference>
<dbReference type="PANTHER" id="PTHR34825:SF1">
    <property type="entry name" value="AAA-ATPASE-LIKE DOMAIN-CONTAINING PROTEIN"/>
    <property type="match status" value="1"/>
</dbReference>
<evidence type="ECO:0000313" key="4">
    <source>
        <dbReference type="Proteomes" id="UP000260773"/>
    </source>
</evidence>
<sequence>MKQMKLSVGVSDFEKIRSDGYYYIDKSGWIKGLLKSGAEVTLLTRPRRFGKTLGMSMLANFFDITKDNRALFEGLEIMKDTELCQHWMNQYPVLFLSFKDVDGTSFENALALLQFTLSQFCDVYAYLEDGEQVTEVQKAIFHRLKMQTASLVDIQSALLVIMRMMWAYYGKKVILLLDEYDVPIAKASSKGYYTEMMEVLKTMLSISLKDNSVLELAVVTGCLKIAKESIFTGTNNFVSDTISMSRFNEYFGFTQKEVDQILLDAGAASHAQQVKAWYDGYHFGEYDIYCPWDVMNFVRDFQFDATVKPASYWKNTSDNAIIRSFIDFAGNSITAKMETLLAGGYIIERIEENLTYDYLHASEDNLWSILYLTGYLTKVRDRDIKMPLPDGMTALLIPNAEIREIFETTVKKWFEDKARTWNKRLLFDAVWCGDSETLTQEMNKLLRQTISYHDYREDFYHAFLAGIFTGAGYMVQSNKEHGEGRSDLVVMDTENGRVAVFEAKYSKMFQQLESDCNKAINQIESRMYAREFEENGDDVFCYGIAFFKKRCCVKIKS</sequence>
<name>A0A3E2TTC0_9FIRM</name>
<dbReference type="InterPro" id="IPR012547">
    <property type="entry name" value="PDDEXK_9"/>
</dbReference>
<dbReference type="OrthoDB" id="9766673at2"/>
<dbReference type="AlphaFoldDB" id="A0A3E2TTC0"/>
<comment type="caution">
    <text evidence="2">The sequence shown here is derived from an EMBL/GenBank/DDBJ whole genome shotgun (WGS) entry which is preliminary data.</text>
</comment>